<protein>
    <submittedName>
        <fullName evidence="2">Uncharacterized protein</fullName>
    </submittedName>
</protein>
<sequence>MRVHWKLETAFYLKIFQAIRILPYYRTYIDYTFMIIGFKLNLSILFTPMHYS</sequence>
<proteinExistence type="predicted"/>
<dbReference type="EMBL" id="GBXM01108107">
    <property type="protein sequence ID" value="JAH00470.1"/>
    <property type="molecule type" value="Transcribed_RNA"/>
</dbReference>
<keyword evidence="1" id="KW-0472">Membrane</keyword>
<keyword evidence="1" id="KW-0812">Transmembrane</keyword>
<evidence type="ECO:0000256" key="1">
    <source>
        <dbReference type="SAM" id="Phobius"/>
    </source>
</evidence>
<dbReference type="AlphaFoldDB" id="A0A0E9P8R0"/>
<organism evidence="2">
    <name type="scientific">Anguilla anguilla</name>
    <name type="common">European freshwater eel</name>
    <name type="synonym">Muraena anguilla</name>
    <dbReference type="NCBI Taxonomy" id="7936"/>
    <lineage>
        <taxon>Eukaryota</taxon>
        <taxon>Metazoa</taxon>
        <taxon>Chordata</taxon>
        <taxon>Craniata</taxon>
        <taxon>Vertebrata</taxon>
        <taxon>Euteleostomi</taxon>
        <taxon>Actinopterygii</taxon>
        <taxon>Neopterygii</taxon>
        <taxon>Teleostei</taxon>
        <taxon>Anguilliformes</taxon>
        <taxon>Anguillidae</taxon>
        <taxon>Anguilla</taxon>
    </lineage>
</organism>
<evidence type="ECO:0000313" key="2">
    <source>
        <dbReference type="EMBL" id="JAH00470.1"/>
    </source>
</evidence>
<reference evidence="2" key="2">
    <citation type="journal article" date="2015" name="Fish Shellfish Immunol.">
        <title>Early steps in the European eel (Anguilla anguilla)-Vibrio vulnificus interaction in the gills: Role of the RtxA13 toxin.</title>
        <authorList>
            <person name="Callol A."/>
            <person name="Pajuelo D."/>
            <person name="Ebbesson L."/>
            <person name="Teles M."/>
            <person name="MacKenzie S."/>
            <person name="Amaro C."/>
        </authorList>
    </citation>
    <scope>NUCLEOTIDE SEQUENCE</scope>
</reference>
<keyword evidence="1" id="KW-1133">Transmembrane helix</keyword>
<feature type="transmembrane region" description="Helical" evidence="1">
    <location>
        <begin position="28"/>
        <end position="51"/>
    </location>
</feature>
<name>A0A0E9P8R0_ANGAN</name>
<accession>A0A0E9P8R0</accession>
<reference evidence="2" key="1">
    <citation type="submission" date="2014-11" db="EMBL/GenBank/DDBJ databases">
        <authorList>
            <person name="Amaro Gonzalez C."/>
        </authorList>
    </citation>
    <scope>NUCLEOTIDE SEQUENCE</scope>
</reference>